<evidence type="ECO:0000256" key="2">
    <source>
        <dbReference type="ARBA" id="ARBA00005500"/>
    </source>
</evidence>
<comment type="subcellular location">
    <subcellularLocation>
        <location evidence="1">Endoplasmic reticulum membrane</location>
        <topology evidence="1">Single-pass membrane protein</topology>
    </subcellularLocation>
</comment>
<evidence type="ECO:0000313" key="9">
    <source>
        <dbReference type="Proteomes" id="UP000041254"/>
    </source>
</evidence>
<gene>
    <name evidence="8" type="ORF">Vbra_18920</name>
</gene>
<dbReference type="GO" id="GO:0030968">
    <property type="term" value="P:endoplasmic reticulum unfolded protein response"/>
    <property type="evidence" value="ECO:0007669"/>
    <property type="project" value="TreeGrafter"/>
</dbReference>
<reference evidence="8 9" key="1">
    <citation type="submission" date="2014-11" db="EMBL/GenBank/DDBJ databases">
        <authorList>
            <person name="Zhu J."/>
            <person name="Qi W."/>
            <person name="Song R."/>
        </authorList>
    </citation>
    <scope>NUCLEOTIDE SEQUENCE [LARGE SCALE GENOMIC DNA]</scope>
</reference>
<keyword evidence="6 7" id="KW-0472">Membrane</keyword>
<dbReference type="EMBL" id="CDMY01000850">
    <property type="protein sequence ID" value="CEM35340.1"/>
    <property type="molecule type" value="Genomic_DNA"/>
</dbReference>
<evidence type="ECO:0000256" key="3">
    <source>
        <dbReference type="ARBA" id="ARBA00022692"/>
    </source>
</evidence>
<dbReference type="VEuPathDB" id="CryptoDB:Vbra_18920"/>
<evidence type="ECO:0000256" key="4">
    <source>
        <dbReference type="ARBA" id="ARBA00022824"/>
    </source>
</evidence>
<keyword evidence="3 7" id="KW-0812">Transmembrane</keyword>
<dbReference type="Pfam" id="PF06624">
    <property type="entry name" value="RAMP4"/>
    <property type="match status" value="1"/>
</dbReference>
<evidence type="ECO:0000256" key="1">
    <source>
        <dbReference type="ARBA" id="ARBA00004389"/>
    </source>
</evidence>
<dbReference type="OMA" id="ATKFITQ"/>
<name>A0A0G4GWW2_VITBC</name>
<keyword evidence="9" id="KW-1185">Reference proteome</keyword>
<dbReference type="Proteomes" id="UP000041254">
    <property type="component" value="Unassembled WGS sequence"/>
</dbReference>
<sequence>MPAPRKQQLKSSQFEKNISKRGMVPTSKDKKNRFAVGPAVLAVFLFVVVGSAVLQIIASATRNQVF</sequence>
<feature type="transmembrane region" description="Helical" evidence="7">
    <location>
        <begin position="34"/>
        <end position="58"/>
    </location>
</feature>
<dbReference type="InParanoid" id="A0A0G4GWW2"/>
<dbReference type="STRING" id="1169540.A0A0G4GWW2"/>
<evidence type="ECO:0000256" key="6">
    <source>
        <dbReference type="ARBA" id="ARBA00023136"/>
    </source>
</evidence>
<dbReference type="InterPro" id="IPR010580">
    <property type="entry name" value="ER_stress-assoc"/>
</dbReference>
<protein>
    <recommendedName>
        <fullName evidence="10">Stress-associated endoplasmic reticulum protein</fullName>
    </recommendedName>
</protein>
<evidence type="ECO:0008006" key="10">
    <source>
        <dbReference type="Google" id="ProtNLM"/>
    </source>
</evidence>
<evidence type="ECO:0000256" key="5">
    <source>
        <dbReference type="ARBA" id="ARBA00022989"/>
    </source>
</evidence>
<comment type="similarity">
    <text evidence="2">Belongs to the RAMP4 family.</text>
</comment>
<dbReference type="PANTHER" id="PTHR15601">
    <property type="entry name" value="STRESS ASSOCIATED ENDOPLASMIC RETICULUM PROTEIN SERP1/RAMP4"/>
    <property type="match status" value="1"/>
</dbReference>
<dbReference type="GO" id="GO:0005789">
    <property type="term" value="C:endoplasmic reticulum membrane"/>
    <property type="evidence" value="ECO:0007669"/>
    <property type="project" value="UniProtKB-SubCell"/>
</dbReference>
<evidence type="ECO:0000256" key="7">
    <source>
        <dbReference type="SAM" id="Phobius"/>
    </source>
</evidence>
<dbReference type="PANTHER" id="PTHR15601:SF0">
    <property type="entry name" value="GEO09675P1"/>
    <property type="match status" value="1"/>
</dbReference>
<proteinExistence type="inferred from homology"/>
<keyword evidence="4" id="KW-0256">Endoplasmic reticulum</keyword>
<organism evidence="8 9">
    <name type="scientific">Vitrella brassicaformis (strain CCMP3155)</name>
    <dbReference type="NCBI Taxonomy" id="1169540"/>
    <lineage>
        <taxon>Eukaryota</taxon>
        <taxon>Sar</taxon>
        <taxon>Alveolata</taxon>
        <taxon>Colpodellida</taxon>
        <taxon>Vitrellaceae</taxon>
        <taxon>Vitrella</taxon>
    </lineage>
</organism>
<dbReference type="FunCoup" id="A0A0G4GWW2">
    <property type="interactions" value="9"/>
</dbReference>
<accession>A0A0G4GWW2</accession>
<evidence type="ECO:0000313" key="8">
    <source>
        <dbReference type="EMBL" id="CEM35340.1"/>
    </source>
</evidence>
<dbReference type="AlphaFoldDB" id="A0A0G4GWW2"/>
<keyword evidence="5 7" id="KW-1133">Transmembrane helix</keyword>